<dbReference type="AlphaFoldDB" id="A0A7G5IJW9"/>
<dbReference type="KEGG" id="sand:H3309_03995"/>
<accession>A0A7G5IJW9</accession>
<dbReference type="EMBL" id="CP059851">
    <property type="protein sequence ID" value="QMW23661.1"/>
    <property type="molecule type" value="Genomic_DNA"/>
</dbReference>
<gene>
    <name evidence="1" type="ORF">H3309_03995</name>
</gene>
<dbReference type="Pfam" id="PF10691">
    <property type="entry name" value="DUF2497"/>
    <property type="match status" value="1"/>
</dbReference>
<dbReference type="InterPro" id="IPR019632">
    <property type="entry name" value="DUF2497"/>
</dbReference>
<evidence type="ECO:0000313" key="2">
    <source>
        <dbReference type="Proteomes" id="UP000515292"/>
    </source>
</evidence>
<protein>
    <submittedName>
        <fullName evidence="1">DUF2497 domain-containing protein</fullName>
    </submittedName>
</protein>
<sequence length="95" mass="9672">MSGKALDPKLAEILASIRATVGGEAPPTVTAEAPEVEVAAAPMVAPARPAGDGQTLEAFMAALAGPKIQAWLDAHLPEMVQAAVDAEVRKLMGKS</sequence>
<organism evidence="1 2">
    <name type="scientific">Sandaracinobacteroides saxicola</name>
    <dbReference type="NCBI Taxonomy" id="2759707"/>
    <lineage>
        <taxon>Bacteria</taxon>
        <taxon>Pseudomonadati</taxon>
        <taxon>Pseudomonadota</taxon>
        <taxon>Alphaproteobacteria</taxon>
        <taxon>Sphingomonadales</taxon>
        <taxon>Sphingosinicellaceae</taxon>
        <taxon>Sandaracinobacteroides</taxon>
    </lineage>
</organism>
<evidence type="ECO:0000313" key="1">
    <source>
        <dbReference type="EMBL" id="QMW23661.1"/>
    </source>
</evidence>
<reference evidence="1 2" key="1">
    <citation type="submission" date="2020-07" db="EMBL/GenBank/DDBJ databases">
        <title>Complete genome sequence for Sandaracinobacter sp. M6.</title>
        <authorList>
            <person name="Tang Y."/>
            <person name="Liu Q."/>
            <person name="Guo Z."/>
            <person name="Lei P."/>
            <person name="Huang B."/>
        </authorList>
    </citation>
    <scope>NUCLEOTIDE SEQUENCE [LARGE SCALE GENOMIC DNA]</scope>
    <source>
        <strain evidence="1 2">M6</strain>
    </source>
</reference>
<keyword evidence="2" id="KW-1185">Reference proteome</keyword>
<dbReference type="Proteomes" id="UP000515292">
    <property type="component" value="Chromosome"/>
</dbReference>
<proteinExistence type="predicted"/>
<name>A0A7G5IJW9_9SPHN</name>
<dbReference type="RefSeq" id="WP_182297484.1">
    <property type="nucleotide sequence ID" value="NZ_CP059851.1"/>
</dbReference>